<accession>A0A023AYP3</accession>
<reference evidence="2" key="1">
    <citation type="submission" date="2013-12" db="EMBL/GenBank/DDBJ databases">
        <authorList>
            <person name="Omoto C.K."/>
            <person name="Sibley D."/>
            <person name="Venepally P."/>
            <person name="Hadjithomas M."/>
            <person name="Karamycheva S."/>
            <person name="Brunk B."/>
            <person name="Roos D."/>
            <person name="Caler E."/>
            <person name="Lorenzi H."/>
        </authorList>
    </citation>
    <scope>NUCLEOTIDE SEQUENCE</scope>
</reference>
<feature type="non-terminal residue" evidence="2">
    <location>
        <position position="1"/>
    </location>
</feature>
<gene>
    <name evidence="2" type="ORF">GNI_160100</name>
</gene>
<evidence type="ECO:0000256" key="1">
    <source>
        <dbReference type="SAM" id="MobiDB-lite"/>
    </source>
</evidence>
<organism evidence="2 3">
    <name type="scientific">Gregarina niphandrodes</name>
    <name type="common">Septate eugregarine</name>
    <dbReference type="NCBI Taxonomy" id="110365"/>
    <lineage>
        <taxon>Eukaryota</taxon>
        <taxon>Sar</taxon>
        <taxon>Alveolata</taxon>
        <taxon>Apicomplexa</taxon>
        <taxon>Conoidasida</taxon>
        <taxon>Gregarinasina</taxon>
        <taxon>Eugregarinorida</taxon>
        <taxon>Gregarinidae</taxon>
        <taxon>Gregarina</taxon>
    </lineage>
</organism>
<feature type="compositionally biased region" description="Polar residues" evidence="1">
    <location>
        <begin position="25"/>
        <end position="35"/>
    </location>
</feature>
<protein>
    <submittedName>
        <fullName evidence="2">Uncharacterized protein</fullName>
    </submittedName>
</protein>
<proteinExistence type="predicted"/>
<dbReference type="AlphaFoldDB" id="A0A023AYP3"/>
<dbReference type="VEuPathDB" id="CryptoDB:GNI_160100"/>
<feature type="region of interest" description="Disordered" evidence="1">
    <location>
        <begin position="95"/>
        <end position="130"/>
    </location>
</feature>
<dbReference type="EMBL" id="AFNH02001194">
    <property type="protein sequence ID" value="EZG43764.1"/>
    <property type="molecule type" value="Genomic_DNA"/>
</dbReference>
<evidence type="ECO:0000313" key="2">
    <source>
        <dbReference type="EMBL" id="EZG43764.1"/>
    </source>
</evidence>
<feature type="compositionally biased region" description="Low complexity" evidence="1">
    <location>
        <begin position="36"/>
        <end position="51"/>
    </location>
</feature>
<comment type="caution">
    <text evidence="2">The sequence shown here is derived from an EMBL/GenBank/DDBJ whole genome shotgun (WGS) entry which is preliminary data.</text>
</comment>
<feature type="non-terminal residue" evidence="2">
    <location>
        <position position="130"/>
    </location>
</feature>
<dbReference type="RefSeq" id="XP_011134625.1">
    <property type="nucleotide sequence ID" value="XM_011136323.1"/>
</dbReference>
<sequence>QGRSGAVGGSGGALPKLSKPARTGYTGSNPASGTESPVPSAARAAPPASAAHQIPRPSPPACEPIPTPIWPPAICGPGICAPGTHVCFARNRCTATPDTPPNMTRFDDGNPSGAGCRFRDGDPSNGKPAD</sequence>
<keyword evidence="3" id="KW-1185">Reference proteome</keyword>
<name>A0A023AYP3_GRENI</name>
<evidence type="ECO:0000313" key="3">
    <source>
        <dbReference type="Proteomes" id="UP000019763"/>
    </source>
</evidence>
<feature type="compositionally biased region" description="Gly residues" evidence="1">
    <location>
        <begin position="1"/>
        <end position="12"/>
    </location>
</feature>
<feature type="compositionally biased region" description="Pro residues" evidence="1">
    <location>
        <begin position="56"/>
        <end position="68"/>
    </location>
</feature>
<dbReference type="GeneID" id="22915544"/>
<dbReference type="Proteomes" id="UP000019763">
    <property type="component" value="Unassembled WGS sequence"/>
</dbReference>
<feature type="region of interest" description="Disordered" evidence="1">
    <location>
        <begin position="1"/>
        <end position="68"/>
    </location>
</feature>